<protein>
    <submittedName>
        <fullName evidence="1">Uncharacterized protein</fullName>
    </submittedName>
</protein>
<comment type="caution">
    <text evidence="1">The sequence shown here is derived from an EMBL/GenBank/DDBJ whole genome shotgun (WGS) entry which is preliminary data.</text>
</comment>
<organism evidence="1 2">
    <name type="scientific">Bacteroides uniformis</name>
    <dbReference type="NCBI Taxonomy" id="820"/>
    <lineage>
        <taxon>Bacteria</taxon>
        <taxon>Pseudomonadati</taxon>
        <taxon>Bacteroidota</taxon>
        <taxon>Bacteroidia</taxon>
        <taxon>Bacteroidales</taxon>
        <taxon>Bacteroidaceae</taxon>
        <taxon>Bacteroides</taxon>
    </lineage>
</organism>
<reference evidence="1" key="1">
    <citation type="submission" date="2022-10" db="EMBL/GenBank/DDBJ databases">
        <title>Human gut microbiome strain richness.</title>
        <authorList>
            <person name="Chen-Liaw A."/>
        </authorList>
    </citation>
    <scope>NUCLEOTIDE SEQUENCE</scope>
    <source>
        <strain evidence="1">1001713st2_A4_1001713B170214_170313</strain>
    </source>
</reference>
<gene>
    <name evidence="1" type="ORF">POZ24_04680</name>
</gene>
<dbReference type="RefSeq" id="WP_196072474.1">
    <property type="nucleotide sequence ID" value="NZ_JADPCT010000173.1"/>
</dbReference>
<evidence type="ECO:0000313" key="2">
    <source>
        <dbReference type="Proteomes" id="UP001213309"/>
    </source>
</evidence>
<proteinExistence type="predicted"/>
<accession>A0AAW6GLV0</accession>
<dbReference type="Proteomes" id="UP001213309">
    <property type="component" value="Unassembled WGS sequence"/>
</dbReference>
<sequence length="197" mass="22713">MKAISQMTQGEKLQTISEYTPCRIEREIVLRYLLAVRRNDIQQIEYFEKFGKNIRQIILNVHTYERALLFGYTSKDLNEHGWLIGMLPIVEKIELDNSNCIHIGKSQNGTYAVAVDWCTGSAGGGSHPSVFDEPIKDYKEAVRQGICQLEQQYSKAERYSVTDRGNYNPKVISKLKNKLMELKCRYTQPQQLTLALF</sequence>
<dbReference type="AlphaFoldDB" id="A0AAW6GLV0"/>
<name>A0AAW6GLV0_BACUN</name>
<dbReference type="EMBL" id="JAQNSG010000003">
    <property type="protein sequence ID" value="MDC1879319.1"/>
    <property type="molecule type" value="Genomic_DNA"/>
</dbReference>
<evidence type="ECO:0000313" key="1">
    <source>
        <dbReference type="EMBL" id="MDC1879319.1"/>
    </source>
</evidence>